<dbReference type="Proteomes" id="UP000076400">
    <property type="component" value="Unassembled WGS sequence"/>
</dbReference>
<evidence type="ECO:0000256" key="3">
    <source>
        <dbReference type="ARBA" id="ARBA00022801"/>
    </source>
</evidence>
<evidence type="ECO:0000256" key="2">
    <source>
        <dbReference type="ARBA" id="ARBA00022723"/>
    </source>
</evidence>
<feature type="binding site" evidence="6">
    <location>
        <position position="150"/>
    </location>
    <ligand>
        <name>Mg(2+)</name>
        <dbReference type="ChEBI" id="CHEBI:18420"/>
        <label>1</label>
    </ligand>
</feature>
<dbReference type="InterPro" id="IPR020847">
    <property type="entry name" value="AP_endonuclease_F1_BS"/>
</dbReference>
<dbReference type="GO" id="GO:0046872">
    <property type="term" value="F:metal ion binding"/>
    <property type="evidence" value="ECO:0007669"/>
    <property type="project" value="UniProtKB-KW"/>
</dbReference>
<feature type="active site" description="Proton acceptor" evidence="5">
    <location>
        <position position="254"/>
    </location>
</feature>
<feature type="binding site" evidence="6">
    <location>
        <position position="254"/>
    </location>
    <ligand>
        <name>Mg(2+)</name>
        <dbReference type="ChEBI" id="CHEBI:18420"/>
        <label>1</label>
    </ligand>
</feature>
<evidence type="ECO:0000256" key="1">
    <source>
        <dbReference type="ARBA" id="ARBA00007092"/>
    </source>
</evidence>
<keyword evidence="3" id="KW-0378">Hydrolase</keyword>
<protein>
    <submittedName>
        <fullName evidence="9">Exodeoxyribonuclease III</fullName>
    </submittedName>
</protein>
<comment type="cofactor">
    <cofactor evidence="6">
        <name>Mg(2+)</name>
        <dbReference type="ChEBI" id="CHEBI:18420"/>
    </cofactor>
    <cofactor evidence="6">
        <name>Mn(2+)</name>
        <dbReference type="ChEBI" id="CHEBI:29035"/>
    </cofactor>
    <text evidence="6">Probably binds two magnesium or manganese ions per subunit.</text>
</comment>
<sequence length="262" mass="29993">MRVATWNINSVRLRLPLLLRLMEEQQPDVICLQEIKAENGVFPGEAIAAAGYTHQAVAGMKSYNGVAILSRRPFAFTGPRHWCGKEDCRHVSVTFEDGIELHNFYIPAGGDIPDPAVNEKFAHKLQFLQEITAWFQAMKGDGTRRILVGDLNIAPLEHDVWSHKQLLDVVSHTPIEVAHMAKLRETLDWVDAVRHFVPETEKLYSWWSYRAKDWEASDRGRRLDHIWVTPELKPALQNWQILKPVRGWEKASDHVPVLVDLA</sequence>
<organism evidence="9 10">
    <name type="scientific">Oceanibaculum pacificum</name>
    <dbReference type="NCBI Taxonomy" id="580166"/>
    <lineage>
        <taxon>Bacteria</taxon>
        <taxon>Pseudomonadati</taxon>
        <taxon>Pseudomonadota</taxon>
        <taxon>Alphaproteobacteria</taxon>
        <taxon>Rhodospirillales</taxon>
        <taxon>Oceanibaculaceae</taxon>
        <taxon>Oceanibaculum</taxon>
    </lineage>
</organism>
<dbReference type="GO" id="GO:0004519">
    <property type="term" value="F:endonuclease activity"/>
    <property type="evidence" value="ECO:0007669"/>
    <property type="project" value="InterPro"/>
</dbReference>
<evidence type="ECO:0000313" key="10">
    <source>
        <dbReference type="Proteomes" id="UP000076400"/>
    </source>
</evidence>
<dbReference type="Gene3D" id="3.60.10.10">
    <property type="entry name" value="Endonuclease/exonuclease/phosphatase"/>
    <property type="match status" value="1"/>
</dbReference>
<keyword evidence="2 6" id="KW-0479">Metal-binding</keyword>
<feature type="binding site" evidence="6">
    <location>
        <position position="7"/>
    </location>
    <ligand>
        <name>Mg(2+)</name>
        <dbReference type="ChEBI" id="CHEBI:18420"/>
        <label>1</label>
    </ligand>
</feature>
<feature type="active site" evidence="5">
    <location>
        <position position="105"/>
    </location>
</feature>
<dbReference type="EMBL" id="LPXN01000001">
    <property type="protein sequence ID" value="KZD12882.1"/>
    <property type="molecule type" value="Genomic_DNA"/>
</dbReference>
<comment type="similarity">
    <text evidence="1">Belongs to the DNA repair enzymes AP/ExoA family.</text>
</comment>
<dbReference type="InterPro" id="IPR037493">
    <property type="entry name" value="ExoIII-like"/>
</dbReference>
<comment type="caution">
    <text evidence="9">The sequence shown here is derived from an EMBL/GenBank/DDBJ whole genome shotgun (WGS) entry which is preliminary data.</text>
</comment>
<keyword evidence="6" id="KW-0464">Manganese</keyword>
<evidence type="ECO:0000256" key="5">
    <source>
        <dbReference type="PIRSR" id="PIRSR604808-1"/>
    </source>
</evidence>
<dbReference type="GO" id="GO:0008311">
    <property type="term" value="F:double-stranded DNA 3'-5' DNA exonuclease activity"/>
    <property type="evidence" value="ECO:0007669"/>
    <property type="project" value="InterPro"/>
</dbReference>
<accession>A0A154WH99</accession>
<feature type="binding site" evidence="6">
    <location>
        <position position="152"/>
    </location>
    <ligand>
        <name>Mg(2+)</name>
        <dbReference type="ChEBI" id="CHEBI:18420"/>
        <label>1</label>
    </ligand>
</feature>
<dbReference type="NCBIfam" id="TIGR00195">
    <property type="entry name" value="exoDNase_III"/>
    <property type="match status" value="1"/>
</dbReference>
<dbReference type="PANTHER" id="PTHR43250">
    <property type="entry name" value="EXODEOXYRIBONUCLEASE III"/>
    <property type="match status" value="1"/>
</dbReference>
<dbReference type="PROSITE" id="PS51435">
    <property type="entry name" value="AP_NUCLEASE_F1_4"/>
    <property type="match status" value="1"/>
</dbReference>
<dbReference type="AlphaFoldDB" id="A0A154WH99"/>
<dbReference type="InterPro" id="IPR036691">
    <property type="entry name" value="Endo/exonu/phosph_ase_sf"/>
</dbReference>
<dbReference type="CDD" id="cd09086">
    <property type="entry name" value="ExoIII-like_AP-endo"/>
    <property type="match status" value="1"/>
</dbReference>
<dbReference type="PANTHER" id="PTHR43250:SF2">
    <property type="entry name" value="EXODEOXYRIBONUCLEASE III"/>
    <property type="match status" value="1"/>
</dbReference>
<feature type="binding site" evidence="6">
    <location>
        <position position="253"/>
    </location>
    <ligand>
        <name>Mg(2+)</name>
        <dbReference type="ChEBI" id="CHEBI:18420"/>
        <label>1</label>
    </ligand>
</feature>
<keyword evidence="10" id="KW-1185">Reference proteome</keyword>
<evidence type="ECO:0000256" key="7">
    <source>
        <dbReference type="PIRSR" id="PIRSR604808-3"/>
    </source>
</evidence>
<dbReference type="SUPFAM" id="SSF56219">
    <property type="entry name" value="DNase I-like"/>
    <property type="match status" value="1"/>
</dbReference>
<evidence type="ECO:0000256" key="6">
    <source>
        <dbReference type="PIRSR" id="PIRSR604808-2"/>
    </source>
</evidence>
<dbReference type="STRING" id="580166.AUP43_00660"/>
<name>A0A154WH99_9PROT</name>
<gene>
    <name evidence="9" type="ORF">AUP43_00660</name>
</gene>
<feature type="site" description="Interaction with DNA substrate" evidence="7">
    <location>
        <position position="254"/>
    </location>
</feature>
<evidence type="ECO:0000313" key="9">
    <source>
        <dbReference type="EMBL" id="KZD12882.1"/>
    </source>
</evidence>
<feature type="active site" description="Proton donor/acceptor" evidence="5">
    <location>
        <position position="150"/>
    </location>
</feature>
<dbReference type="GO" id="GO:0006281">
    <property type="term" value="P:DNA repair"/>
    <property type="evidence" value="ECO:0007669"/>
    <property type="project" value="InterPro"/>
</dbReference>
<dbReference type="NCBIfam" id="TIGR00633">
    <property type="entry name" value="xth"/>
    <property type="match status" value="1"/>
</dbReference>
<dbReference type="GO" id="GO:0003677">
    <property type="term" value="F:DNA binding"/>
    <property type="evidence" value="ECO:0007669"/>
    <property type="project" value="InterPro"/>
</dbReference>
<dbReference type="InterPro" id="IPR004808">
    <property type="entry name" value="AP_endonuc_1"/>
</dbReference>
<dbReference type="Pfam" id="PF03372">
    <property type="entry name" value="Exo_endo_phos"/>
    <property type="match status" value="1"/>
</dbReference>
<keyword evidence="4 6" id="KW-0460">Magnesium</keyword>
<dbReference type="InterPro" id="IPR005135">
    <property type="entry name" value="Endo/exonuclease/phosphatase"/>
</dbReference>
<feature type="binding site" evidence="6">
    <location>
        <position position="34"/>
    </location>
    <ligand>
        <name>Mg(2+)</name>
        <dbReference type="ChEBI" id="CHEBI:18420"/>
        <label>1</label>
    </ligand>
</feature>
<proteinExistence type="inferred from homology"/>
<dbReference type="PROSITE" id="PS00726">
    <property type="entry name" value="AP_NUCLEASE_F1_1"/>
    <property type="match status" value="1"/>
</dbReference>
<reference evidence="9 10" key="1">
    <citation type="submission" date="2015-12" db="EMBL/GenBank/DDBJ databases">
        <title>Genome sequence of Oceanibaculum pacificum MCCC 1A02656.</title>
        <authorList>
            <person name="Lu L."/>
            <person name="Lai Q."/>
            <person name="Shao Z."/>
            <person name="Qian P."/>
        </authorList>
    </citation>
    <scope>NUCLEOTIDE SEQUENCE [LARGE SCALE GENOMIC DNA]</scope>
    <source>
        <strain evidence="9 10">MCCC 1A02656</strain>
    </source>
</reference>
<feature type="site" description="Transition state stabilizer" evidence="7">
    <location>
        <position position="152"/>
    </location>
</feature>
<feature type="site" description="Important for catalytic activity" evidence="7">
    <location>
        <position position="224"/>
    </location>
</feature>
<feature type="domain" description="Endonuclease/exonuclease/phosphatase" evidence="8">
    <location>
        <begin position="4"/>
        <end position="254"/>
    </location>
</feature>
<evidence type="ECO:0000256" key="4">
    <source>
        <dbReference type="ARBA" id="ARBA00022842"/>
    </source>
</evidence>
<evidence type="ECO:0000259" key="8">
    <source>
        <dbReference type="Pfam" id="PF03372"/>
    </source>
</evidence>